<evidence type="ECO:0000256" key="10">
    <source>
        <dbReference type="ARBA" id="ARBA00023242"/>
    </source>
</evidence>
<feature type="DNA-binding region" description="Fork-head" evidence="12">
    <location>
        <begin position="99"/>
        <end position="193"/>
    </location>
</feature>
<keyword evidence="3" id="KW-1017">Isopeptide bond</keyword>
<dbReference type="CDD" id="cd20028">
    <property type="entry name" value="FH_FOXL2"/>
    <property type="match status" value="1"/>
</dbReference>
<dbReference type="InterPro" id="IPR047515">
    <property type="entry name" value="FH_FOXL2"/>
</dbReference>
<feature type="domain" description="Fork-head" evidence="14">
    <location>
        <begin position="99"/>
        <end position="193"/>
    </location>
</feature>
<feature type="region of interest" description="Disordered" evidence="13">
    <location>
        <begin position="48"/>
        <end position="99"/>
    </location>
</feature>
<dbReference type="Gene3D" id="1.10.10.10">
    <property type="entry name" value="Winged helix-like DNA-binding domain superfamily/Winged helix DNA-binding domain"/>
    <property type="match status" value="1"/>
</dbReference>
<evidence type="ECO:0000256" key="3">
    <source>
        <dbReference type="ARBA" id="ARBA00022499"/>
    </source>
</evidence>
<dbReference type="GO" id="GO:0030154">
    <property type="term" value="P:cell differentiation"/>
    <property type="evidence" value="ECO:0007669"/>
    <property type="project" value="UniProtKB-KW"/>
</dbReference>
<dbReference type="SMART" id="SM00339">
    <property type="entry name" value="FH"/>
    <property type="match status" value="1"/>
</dbReference>
<dbReference type="GO" id="GO:0000981">
    <property type="term" value="F:DNA-binding transcription factor activity, RNA polymerase II-specific"/>
    <property type="evidence" value="ECO:0007669"/>
    <property type="project" value="TreeGrafter"/>
</dbReference>
<keyword evidence="6" id="KW-0832">Ubl conjugation</keyword>
<evidence type="ECO:0000256" key="4">
    <source>
        <dbReference type="ARBA" id="ARBA00022553"/>
    </source>
</evidence>
<evidence type="ECO:0000313" key="15">
    <source>
        <dbReference type="EMBL" id="CAD7087868.1"/>
    </source>
</evidence>
<keyword evidence="5" id="KW-0221">Differentiation</keyword>
<keyword evidence="4" id="KW-0597">Phosphoprotein</keyword>
<dbReference type="InterPro" id="IPR036390">
    <property type="entry name" value="WH_DNA-bd_sf"/>
</dbReference>
<keyword evidence="10 12" id="KW-0539">Nucleus</keyword>
<dbReference type="GO" id="GO:0009653">
    <property type="term" value="P:anatomical structure morphogenesis"/>
    <property type="evidence" value="ECO:0007669"/>
    <property type="project" value="TreeGrafter"/>
</dbReference>
<dbReference type="SUPFAM" id="SSF46785">
    <property type="entry name" value="Winged helix' DNA-binding domain"/>
    <property type="match status" value="1"/>
</dbReference>
<evidence type="ECO:0000256" key="11">
    <source>
        <dbReference type="ARBA" id="ARBA00034872"/>
    </source>
</evidence>
<feature type="compositionally biased region" description="Low complexity" evidence="13">
    <location>
        <begin position="84"/>
        <end position="95"/>
    </location>
</feature>
<dbReference type="GO" id="GO:0000978">
    <property type="term" value="F:RNA polymerase II cis-regulatory region sequence-specific DNA binding"/>
    <property type="evidence" value="ECO:0007669"/>
    <property type="project" value="TreeGrafter"/>
</dbReference>
<dbReference type="AlphaFoldDB" id="A0A7R8UVL8"/>
<keyword evidence="2" id="KW-0217">Developmental protein</keyword>
<proteinExistence type="predicted"/>
<evidence type="ECO:0000256" key="12">
    <source>
        <dbReference type="PROSITE-ProRule" id="PRU00089"/>
    </source>
</evidence>
<evidence type="ECO:0000256" key="6">
    <source>
        <dbReference type="ARBA" id="ARBA00022843"/>
    </source>
</evidence>
<dbReference type="FunFam" id="1.10.10.10:FF:000016">
    <property type="entry name" value="Forkhead box protein I1"/>
    <property type="match status" value="1"/>
</dbReference>
<keyword evidence="7" id="KW-0805">Transcription regulation</keyword>
<dbReference type="OrthoDB" id="9926427at2759"/>
<gene>
    <name evidence="15" type="ORF">HERILL_LOCUS10545</name>
</gene>
<organism evidence="15 16">
    <name type="scientific">Hermetia illucens</name>
    <name type="common">Black soldier fly</name>
    <dbReference type="NCBI Taxonomy" id="343691"/>
    <lineage>
        <taxon>Eukaryota</taxon>
        <taxon>Metazoa</taxon>
        <taxon>Ecdysozoa</taxon>
        <taxon>Arthropoda</taxon>
        <taxon>Hexapoda</taxon>
        <taxon>Insecta</taxon>
        <taxon>Pterygota</taxon>
        <taxon>Neoptera</taxon>
        <taxon>Endopterygota</taxon>
        <taxon>Diptera</taxon>
        <taxon>Brachycera</taxon>
        <taxon>Stratiomyomorpha</taxon>
        <taxon>Stratiomyidae</taxon>
        <taxon>Hermetiinae</taxon>
        <taxon>Hermetia</taxon>
    </lineage>
</organism>
<protein>
    <recommendedName>
        <fullName evidence="11">Forkhead box protein L2</fullName>
    </recommendedName>
</protein>
<evidence type="ECO:0000256" key="8">
    <source>
        <dbReference type="ARBA" id="ARBA00023125"/>
    </source>
</evidence>
<evidence type="ECO:0000256" key="2">
    <source>
        <dbReference type="ARBA" id="ARBA00022473"/>
    </source>
</evidence>
<dbReference type="Pfam" id="PF00250">
    <property type="entry name" value="Forkhead"/>
    <property type="match status" value="1"/>
</dbReference>
<dbReference type="InterPro" id="IPR001766">
    <property type="entry name" value="Fork_head_dom"/>
</dbReference>
<dbReference type="PANTHER" id="PTHR11829">
    <property type="entry name" value="FORKHEAD BOX PROTEIN"/>
    <property type="match status" value="1"/>
</dbReference>
<dbReference type="InterPro" id="IPR050211">
    <property type="entry name" value="FOX_domain-containing"/>
</dbReference>
<dbReference type="GO" id="GO:0005634">
    <property type="term" value="C:nucleus"/>
    <property type="evidence" value="ECO:0007669"/>
    <property type="project" value="UniProtKB-SubCell"/>
</dbReference>
<sequence>MTPPEGGQLTYTDSKWPLGLLAIPKIKQEPYPLGHLVYDNVKTSQHTSVIERVPETHSSPKPSIPSIKTEDIQSLVLNERPNTNSNANSVSSERSSTTKPPYSYVALIAMAIQNSPMKRATLSEIYSFITSRFPYFEKNKKGWQNSIRHNLSLNECFQKVPREGGGERKGNYWTLDTQYEDMFENGNYRRRRRMKRPYRTAGHFSKMFSEPYGNPTNFPSRPTLFTQNPYQTYPRYDAGAHWMPPNYPSCSTRSAYSYSNPLQQPVQTVPLNTYPSIPNNIAISTISGRPSSPCSRHYDSAPYPYWDPSLSLSMMKDDLSLQVSVNSSQQDYSANTKEYLQQQQ</sequence>
<evidence type="ECO:0000256" key="7">
    <source>
        <dbReference type="ARBA" id="ARBA00023015"/>
    </source>
</evidence>
<keyword evidence="9" id="KW-0804">Transcription</keyword>
<reference evidence="15 16" key="1">
    <citation type="submission" date="2020-11" db="EMBL/GenBank/DDBJ databases">
        <authorList>
            <person name="Wallbank WR R."/>
            <person name="Pardo Diaz C."/>
            <person name="Kozak K."/>
            <person name="Martin S."/>
            <person name="Jiggins C."/>
            <person name="Moest M."/>
            <person name="Warren A I."/>
            <person name="Generalovic N T."/>
            <person name="Byers J.R.P. K."/>
            <person name="Montejo-Kovacevich G."/>
            <person name="Yen C E."/>
        </authorList>
    </citation>
    <scope>NUCLEOTIDE SEQUENCE [LARGE SCALE GENOMIC DNA]</scope>
</reference>
<dbReference type="InParanoid" id="A0A7R8UVL8"/>
<dbReference type="EMBL" id="LR899012">
    <property type="protein sequence ID" value="CAD7087868.1"/>
    <property type="molecule type" value="Genomic_DNA"/>
</dbReference>
<dbReference type="PROSITE" id="PS50039">
    <property type="entry name" value="FORK_HEAD_3"/>
    <property type="match status" value="1"/>
</dbReference>
<evidence type="ECO:0000256" key="13">
    <source>
        <dbReference type="SAM" id="MobiDB-lite"/>
    </source>
</evidence>
<name>A0A7R8UVL8_HERIL</name>
<dbReference type="Proteomes" id="UP000594454">
    <property type="component" value="Chromosome 4"/>
</dbReference>
<keyword evidence="8 12" id="KW-0238">DNA-binding</keyword>
<evidence type="ECO:0000256" key="1">
    <source>
        <dbReference type="ARBA" id="ARBA00004123"/>
    </source>
</evidence>
<evidence type="ECO:0000256" key="9">
    <source>
        <dbReference type="ARBA" id="ARBA00023163"/>
    </source>
</evidence>
<dbReference type="PROSITE" id="PS00658">
    <property type="entry name" value="FORK_HEAD_2"/>
    <property type="match status" value="1"/>
</dbReference>
<accession>A0A7R8UVL8</accession>
<keyword evidence="16" id="KW-1185">Reference proteome</keyword>
<dbReference type="InterPro" id="IPR030456">
    <property type="entry name" value="TF_fork_head_CS_2"/>
</dbReference>
<evidence type="ECO:0000259" key="14">
    <source>
        <dbReference type="PROSITE" id="PS50039"/>
    </source>
</evidence>
<evidence type="ECO:0000256" key="5">
    <source>
        <dbReference type="ARBA" id="ARBA00022782"/>
    </source>
</evidence>
<dbReference type="InterPro" id="IPR036388">
    <property type="entry name" value="WH-like_DNA-bd_sf"/>
</dbReference>
<dbReference type="InterPro" id="IPR018122">
    <property type="entry name" value="TF_fork_head_CS_1"/>
</dbReference>
<comment type="subcellular location">
    <subcellularLocation>
        <location evidence="1 12">Nucleus</location>
    </subcellularLocation>
</comment>
<dbReference type="PROSITE" id="PS00657">
    <property type="entry name" value="FORK_HEAD_1"/>
    <property type="match status" value="1"/>
</dbReference>
<dbReference type="PANTHER" id="PTHR11829:SF411">
    <property type="entry name" value="FORKHEAD BOX PROTEIN L2"/>
    <property type="match status" value="1"/>
</dbReference>
<dbReference type="PRINTS" id="PR00053">
    <property type="entry name" value="FORKHEAD"/>
</dbReference>
<evidence type="ECO:0000313" key="16">
    <source>
        <dbReference type="Proteomes" id="UP000594454"/>
    </source>
</evidence>